<comment type="caution">
    <text evidence="1">The sequence shown here is derived from an EMBL/GenBank/DDBJ whole genome shotgun (WGS) entry which is preliminary data.</text>
</comment>
<protein>
    <submittedName>
        <fullName evidence="1">Uncharacterized protein</fullName>
    </submittedName>
</protein>
<organism evidence="1 2">
    <name type="scientific">Aporhodopirellula rubra</name>
    <dbReference type="NCBI Taxonomy" id="980271"/>
    <lineage>
        <taxon>Bacteria</taxon>
        <taxon>Pseudomonadati</taxon>
        <taxon>Planctomycetota</taxon>
        <taxon>Planctomycetia</taxon>
        <taxon>Pirellulales</taxon>
        <taxon>Pirellulaceae</taxon>
        <taxon>Aporhodopirellula</taxon>
    </lineage>
</organism>
<keyword evidence="2" id="KW-1185">Reference proteome</keyword>
<sequence length="119" mass="13410">MKSTRNLLFWCEAKRTNDEHSTGHCDIEFATDIRTELDNGITKNEETTVVFGVDWTDDMVIAFAIGQDVLLTPQCATQVDCSNINPMRPSGEVGRFQMHNPSSPPGDWWRSVNCYATPQ</sequence>
<accession>A0A7W5DZ97</accession>
<reference evidence="1 2" key="1">
    <citation type="submission" date="2020-08" db="EMBL/GenBank/DDBJ databases">
        <title>Genomic Encyclopedia of Type Strains, Phase III (KMG-III): the genomes of soil and plant-associated and newly described type strains.</title>
        <authorList>
            <person name="Whitman W."/>
        </authorList>
    </citation>
    <scope>NUCLEOTIDE SEQUENCE [LARGE SCALE GENOMIC DNA]</scope>
    <source>
        <strain evidence="1 2">CECT 8075</strain>
    </source>
</reference>
<gene>
    <name evidence="1" type="ORF">FHS27_003094</name>
</gene>
<name>A0A7W5DZ97_9BACT</name>
<dbReference type="EMBL" id="JACHXU010000010">
    <property type="protein sequence ID" value="MBB3207273.1"/>
    <property type="molecule type" value="Genomic_DNA"/>
</dbReference>
<proteinExistence type="predicted"/>
<evidence type="ECO:0000313" key="2">
    <source>
        <dbReference type="Proteomes" id="UP000536179"/>
    </source>
</evidence>
<dbReference type="AlphaFoldDB" id="A0A7W5DZ97"/>
<evidence type="ECO:0000313" key="1">
    <source>
        <dbReference type="EMBL" id="MBB3207273.1"/>
    </source>
</evidence>
<dbReference type="Proteomes" id="UP000536179">
    <property type="component" value="Unassembled WGS sequence"/>
</dbReference>